<protein>
    <recommendedName>
        <fullName evidence="2">J domain-containing protein</fullName>
    </recommendedName>
</protein>
<dbReference type="Gene3D" id="1.10.287.110">
    <property type="entry name" value="DnaJ domain"/>
    <property type="match status" value="1"/>
</dbReference>
<dbReference type="HOGENOM" id="CLU_017633_18_1_1"/>
<dbReference type="OMA" id="AMQEMWD"/>
<proteinExistence type="predicted"/>
<dbReference type="STRING" id="45351.A7S9B0"/>
<dbReference type="GO" id="GO:0051082">
    <property type="term" value="F:unfolded protein binding"/>
    <property type="evidence" value="ECO:0007669"/>
    <property type="project" value="InterPro"/>
</dbReference>
<organism evidence="3 4">
    <name type="scientific">Nematostella vectensis</name>
    <name type="common">Starlet sea anemone</name>
    <dbReference type="NCBI Taxonomy" id="45351"/>
    <lineage>
        <taxon>Eukaryota</taxon>
        <taxon>Metazoa</taxon>
        <taxon>Cnidaria</taxon>
        <taxon>Anthozoa</taxon>
        <taxon>Hexacorallia</taxon>
        <taxon>Actiniaria</taxon>
        <taxon>Edwardsiidae</taxon>
        <taxon>Nematostella</taxon>
    </lineage>
</organism>
<name>A7S9B0_NEMVE</name>
<dbReference type="SMART" id="SM00271">
    <property type="entry name" value="DnaJ"/>
    <property type="match status" value="1"/>
</dbReference>
<dbReference type="PROSITE" id="PS00636">
    <property type="entry name" value="DNAJ_1"/>
    <property type="match status" value="1"/>
</dbReference>
<dbReference type="Proteomes" id="UP000001593">
    <property type="component" value="Unassembled WGS sequence"/>
</dbReference>
<feature type="domain" description="J" evidence="2">
    <location>
        <begin position="4"/>
        <end position="70"/>
    </location>
</feature>
<evidence type="ECO:0000259" key="2">
    <source>
        <dbReference type="PROSITE" id="PS50076"/>
    </source>
</evidence>
<dbReference type="CDD" id="cd06257">
    <property type="entry name" value="DnaJ"/>
    <property type="match status" value="1"/>
</dbReference>
<dbReference type="PhylomeDB" id="A7S9B0"/>
<dbReference type="SUPFAM" id="SSF46565">
    <property type="entry name" value="Chaperone J-domain"/>
    <property type="match status" value="1"/>
</dbReference>
<evidence type="ECO:0000256" key="1">
    <source>
        <dbReference type="ARBA" id="ARBA00023186"/>
    </source>
</evidence>
<dbReference type="EMBL" id="DS469602">
    <property type="protein sequence ID" value="EDO39725.1"/>
    <property type="molecule type" value="Genomic_DNA"/>
</dbReference>
<dbReference type="Pfam" id="PF00226">
    <property type="entry name" value="DnaJ"/>
    <property type="match status" value="1"/>
</dbReference>
<dbReference type="InterPro" id="IPR018253">
    <property type="entry name" value="DnaJ_domain_CS"/>
</dbReference>
<dbReference type="PROSITE" id="PS50076">
    <property type="entry name" value="DNAJ_2"/>
    <property type="match status" value="1"/>
</dbReference>
<evidence type="ECO:0000313" key="4">
    <source>
        <dbReference type="Proteomes" id="UP000001593"/>
    </source>
</evidence>
<keyword evidence="4" id="KW-1185">Reference proteome</keyword>
<gene>
    <name evidence="3" type="ORF">NEMVEDRAFT_v1g109726</name>
</gene>
<dbReference type="InterPro" id="IPR043183">
    <property type="entry name" value="DNJB2/6-like"/>
</dbReference>
<dbReference type="InterPro" id="IPR001623">
    <property type="entry name" value="DnaJ_domain"/>
</dbReference>
<dbReference type="AlphaFoldDB" id="A7S9B0"/>
<dbReference type="eggNOG" id="KOG0714">
    <property type="taxonomic scope" value="Eukaryota"/>
</dbReference>
<dbReference type="InParanoid" id="A7S9B0"/>
<dbReference type="PANTHER" id="PTHR45168:SF3">
    <property type="entry name" value="DNAJ HEAT SHOCK PROTEIN FAMILY (HSP40) MEMBER B2"/>
    <property type="match status" value="1"/>
</dbReference>
<accession>A7S9B0</accession>
<feature type="non-terminal residue" evidence="3">
    <location>
        <position position="78"/>
    </location>
</feature>
<dbReference type="InterPro" id="IPR036869">
    <property type="entry name" value="J_dom_sf"/>
</dbReference>
<dbReference type="GO" id="GO:0030544">
    <property type="term" value="F:Hsp70 protein binding"/>
    <property type="evidence" value="ECO:0007669"/>
    <property type="project" value="InterPro"/>
</dbReference>
<sequence>MSEDYYEVLGVPRSASEEDVKKAYRRQALRWHPDKNPTNREHAEEKFKKLSEAYEVLSDKEKRDIYDKYGKEGLTSQG</sequence>
<dbReference type="PRINTS" id="PR00625">
    <property type="entry name" value="JDOMAIN"/>
</dbReference>
<evidence type="ECO:0000313" key="3">
    <source>
        <dbReference type="EMBL" id="EDO39725.1"/>
    </source>
</evidence>
<reference evidence="3 4" key="1">
    <citation type="journal article" date="2007" name="Science">
        <title>Sea anemone genome reveals ancestral eumetazoan gene repertoire and genomic organization.</title>
        <authorList>
            <person name="Putnam N.H."/>
            <person name="Srivastava M."/>
            <person name="Hellsten U."/>
            <person name="Dirks B."/>
            <person name="Chapman J."/>
            <person name="Salamov A."/>
            <person name="Terry A."/>
            <person name="Shapiro H."/>
            <person name="Lindquist E."/>
            <person name="Kapitonov V.V."/>
            <person name="Jurka J."/>
            <person name="Genikhovich G."/>
            <person name="Grigoriev I.V."/>
            <person name="Lucas S.M."/>
            <person name="Steele R.E."/>
            <person name="Finnerty J.R."/>
            <person name="Technau U."/>
            <person name="Martindale M.Q."/>
            <person name="Rokhsar D.S."/>
        </authorList>
    </citation>
    <scope>NUCLEOTIDE SEQUENCE [LARGE SCALE GENOMIC DNA]</scope>
    <source>
        <strain evidence="4">CH2 X CH6</strain>
    </source>
</reference>
<keyword evidence="1" id="KW-0143">Chaperone</keyword>
<dbReference type="PANTHER" id="PTHR45168">
    <property type="entry name" value="DNAJ HOMOLOG SUBFAMILY B MEMBER 2"/>
    <property type="match status" value="1"/>
</dbReference>